<organism evidence="2 3">
    <name type="scientific">Colocasia esculenta</name>
    <name type="common">Wild taro</name>
    <name type="synonym">Arum esculentum</name>
    <dbReference type="NCBI Taxonomy" id="4460"/>
    <lineage>
        <taxon>Eukaryota</taxon>
        <taxon>Viridiplantae</taxon>
        <taxon>Streptophyta</taxon>
        <taxon>Embryophyta</taxon>
        <taxon>Tracheophyta</taxon>
        <taxon>Spermatophyta</taxon>
        <taxon>Magnoliopsida</taxon>
        <taxon>Liliopsida</taxon>
        <taxon>Araceae</taxon>
        <taxon>Aroideae</taxon>
        <taxon>Colocasieae</taxon>
        <taxon>Colocasia</taxon>
    </lineage>
</organism>
<keyword evidence="3" id="KW-1185">Reference proteome</keyword>
<dbReference type="EMBL" id="NMUH01004515">
    <property type="protein sequence ID" value="MQM09926.1"/>
    <property type="molecule type" value="Genomic_DNA"/>
</dbReference>
<keyword evidence="1" id="KW-0472">Membrane</keyword>
<sequence length="160" mass="17917">MDYGSPSWLLAAVASVLSDGPCCLVVGLCILVKVLPRIALCRFWWRSPQSCFTLFRLLLLSLGGDELLSFLVGLSVLQSAWAFLVKALCAWSCVWPLRWPACLIFLLQVSRLCLWDFVCPHRAGVCGGTGECGFPTWWCVQGLGWFYLWALDLVEPFRVP</sequence>
<dbReference type="Proteomes" id="UP000652761">
    <property type="component" value="Unassembled WGS sequence"/>
</dbReference>
<name>A0A843WQJ0_COLES</name>
<keyword evidence="1" id="KW-1133">Transmembrane helix</keyword>
<protein>
    <submittedName>
        <fullName evidence="2">Uncharacterized protein</fullName>
    </submittedName>
</protein>
<gene>
    <name evidence="2" type="ORF">Taro_042811</name>
</gene>
<feature type="transmembrane region" description="Helical" evidence="1">
    <location>
        <begin position="53"/>
        <end position="77"/>
    </location>
</feature>
<feature type="transmembrane region" description="Helical" evidence="1">
    <location>
        <begin position="6"/>
        <end position="32"/>
    </location>
</feature>
<evidence type="ECO:0000313" key="2">
    <source>
        <dbReference type="EMBL" id="MQM09926.1"/>
    </source>
</evidence>
<evidence type="ECO:0000313" key="3">
    <source>
        <dbReference type="Proteomes" id="UP000652761"/>
    </source>
</evidence>
<proteinExistence type="predicted"/>
<evidence type="ECO:0000256" key="1">
    <source>
        <dbReference type="SAM" id="Phobius"/>
    </source>
</evidence>
<dbReference type="AlphaFoldDB" id="A0A843WQJ0"/>
<keyword evidence="1" id="KW-0812">Transmembrane</keyword>
<accession>A0A843WQJ0</accession>
<comment type="caution">
    <text evidence="2">The sequence shown here is derived from an EMBL/GenBank/DDBJ whole genome shotgun (WGS) entry which is preliminary data.</text>
</comment>
<reference evidence="2" key="1">
    <citation type="submission" date="2017-07" db="EMBL/GenBank/DDBJ databases">
        <title>Taro Niue Genome Assembly and Annotation.</title>
        <authorList>
            <person name="Atibalentja N."/>
            <person name="Keating K."/>
            <person name="Fields C.J."/>
        </authorList>
    </citation>
    <scope>NUCLEOTIDE SEQUENCE</scope>
    <source>
        <strain evidence="2">Niue_2</strain>
        <tissue evidence="2">Leaf</tissue>
    </source>
</reference>